<evidence type="ECO:0000256" key="1">
    <source>
        <dbReference type="ARBA" id="ARBA00004477"/>
    </source>
</evidence>
<keyword evidence="10" id="KW-0325">Glycoprotein</keyword>
<dbReference type="UniPathway" id="UPA00196"/>
<keyword evidence="5 13" id="KW-0808">Transferase</keyword>
<keyword evidence="6 11" id="KW-0812">Transmembrane</keyword>
<name>A0A068WKL6_ECHGR</name>
<keyword evidence="8 11" id="KW-1133">Transmembrane helix</keyword>
<feature type="domain" description="GPI ethanolamine phosphate transferase 2 C-terminal" evidence="12">
    <location>
        <begin position="491"/>
        <end position="892"/>
    </location>
</feature>
<sequence>MILFDLINAEMANFPLLALLRSGVFAVALYFCLMGLFSHPTGLVREIDPVVVPKVSRVSNIILMVVDALRSNMISSKNYSKNWPNLYAIIEEGAGQCFTAYLTSPSVTSPRIKAMATGNIPGFIDILYNLEDSSVEQPSWVQLMAANNRRLELYGDDTWLRLFPGAFKRSDGTTSFYVTDFFEVDDNVTRHLDGRLAALHDWDLLILHYLGLDHIGHVQGPHGDAMPTKIREMDIVLGKIVSVLNSSTNDWLLVLTGDHGMSDQGSHGGSSFPELTTSMILISPKFKNQKTSMCTIDGEVFEAKSDQTDLATMMGLLTGVGIPAGSIGVPPLRVLQTFWPQPFHRYAILLELLEHLRKLTKCTDAACDHEFLTSSDVVKLDQLHSEISSLVRLCSATVPPHPACDRMATEMEKVTAQVVNLLTAFQRRTLLHTNNKIAGGLVGFICLVMAAISLSFLVPGIRDILNWEEHSSLKPSHRQRALAYTLLAVNSLLALLLHLFSLTASSLIEEEHQTWYFLATTNCFALLLVLALSVRDGGSSCSSIICVTFVLCLDRFLLKLLNQTGDKWLHLPDLTDWLEEHSLFLWMAQSLAWTGILLTRGLLALFTGRFSRLHLRTMLSLIVVALTQLVYRIAVHAAEPNRMHLSSSSWTSLLLPARLAFLALAADLAVCLWFSFRLVAWSNDLRTSSPLLSTTSCEGWELPSPVHTLALLACLLGRTTSVLLWTGVMIKEILLARVFHTEFAALGSSSPQARSKLIYFIVMLYWMEGWATFFQQGNSNKFSTVDMAAGYVGLSGHSHILSTIMVLFYTYAGPLFWQLSLYFRYILNYGINKRVLGSETRRSHVRNSVVTFSLGFLTLATTVSAVVCLFFHSHLFIWSVFAPKLFFMAAYCCVSIPVYILMLAF</sequence>
<evidence type="ECO:0000256" key="7">
    <source>
        <dbReference type="ARBA" id="ARBA00022824"/>
    </source>
</evidence>
<feature type="transmembrane region" description="Helical" evidence="11">
    <location>
        <begin position="618"/>
        <end position="635"/>
    </location>
</feature>
<dbReference type="InterPro" id="IPR002591">
    <property type="entry name" value="Phosphodiest/P_Trfase"/>
</dbReference>
<evidence type="ECO:0000313" key="15">
    <source>
        <dbReference type="WBParaSite" id="EgrG_000429900"/>
    </source>
</evidence>
<feature type="transmembrane region" description="Helical" evidence="11">
    <location>
        <begin position="655"/>
        <end position="676"/>
    </location>
</feature>
<dbReference type="InterPro" id="IPR017850">
    <property type="entry name" value="Alkaline_phosphatase_core_sf"/>
</dbReference>
<evidence type="ECO:0000256" key="2">
    <source>
        <dbReference type="ARBA" id="ARBA00004687"/>
    </source>
</evidence>
<reference evidence="15" key="3">
    <citation type="submission" date="2020-10" db="UniProtKB">
        <authorList>
            <consortium name="WormBaseParasite"/>
        </authorList>
    </citation>
    <scope>IDENTIFICATION</scope>
</reference>
<feature type="transmembrane region" description="Helical" evidence="11">
    <location>
        <begin position="541"/>
        <end position="558"/>
    </location>
</feature>
<dbReference type="WBParaSite" id="EgrG_000429900">
    <property type="protein sequence ID" value="EgrG_000429900"/>
    <property type="gene ID" value="EgrG_000429900"/>
</dbReference>
<dbReference type="AlphaFoldDB" id="A0A068WKL6"/>
<evidence type="ECO:0000256" key="3">
    <source>
        <dbReference type="ARBA" id="ARBA00005315"/>
    </source>
</evidence>
<comment type="similarity">
    <text evidence="3">Belongs to the PIGG/PIGN/PIGO family. PIGG subfamily.</text>
</comment>
<evidence type="ECO:0000256" key="6">
    <source>
        <dbReference type="ARBA" id="ARBA00022692"/>
    </source>
</evidence>
<feature type="transmembrane region" description="Helical" evidence="11">
    <location>
        <begin position="514"/>
        <end position="534"/>
    </location>
</feature>
<organism evidence="13">
    <name type="scientific">Echinococcus granulosus</name>
    <name type="common">Hydatid tapeworm</name>
    <dbReference type="NCBI Taxonomy" id="6210"/>
    <lineage>
        <taxon>Eukaryota</taxon>
        <taxon>Metazoa</taxon>
        <taxon>Spiralia</taxon>
        <taxon>Lophotrochozoa</taxon>
        <taxon>Platyhelminthes</taxon>
        <taxon>Cestoda</taxon>
        <taxon>Eucestoda</taxon>
        <taxon>Cyclophyllidea</taxon>
        <taxon>Taeniidae</taxon>
        <taxon>Echinococcus</taxon>
        <taxon>Echinococcus granulosus group</taxon>
    </lineage>
</organism>
<dbReference type="EMBL" id="LK028579">
    <property type="protein sequence ID" value="CDS19017.1"/>
    <property type="molecule type" value="Genomic_DNA"/>
</dbReference>
<dbReference type="Gene3D" id="3.40.720.10">
    <property type="entry name" value="Alkaline Phosphatase, subunit A"/>
    <property type="match status" value="1"/>
</dbReference>
<accession>A0A068WKL6</accession>
<dbReference type="OrthoDB" id="272139at2759"/>
<dbReference type="Pfam" id="PF01663">
    <property type="entry name" value="Phosphodiest"/>
    <property type="match status" value="1"/>
</dbReference>
<evidence type="ECO:0000256" key="11">
    <source>
        <dbReference type="SAM" id="Phobius"/>
    </source>
</evidence>
<comment type="subcellular location">
    <subcellularLocation>
        <location evidence="1">Endoplasmic reticulum membrane</location>
        <topology evidence="1">Multi-pass membrane protein</topology>
    </subcellularLocation>
</comment>
<evidence type="ECO:0000256" key="4">
    <source>
        <dbReference type="ARBA" id="ARBA00022502"/>
    </source>
</evidence>
<feature type="transmembrane region" description="Helical" evidence="11">
    <location>
        <begin position="481"/>
        <end position="502"/>
    </location>
</feature>
<keyword evidence="9 11" id="KW-0472">Membrane</keyword>
<dbReference type="SUPFAM" id="SSF53649">
    <property type="entry name" value="Alkaline phosphatase-like"/>
    <property type="match status" value="1"/>
</dbReference>
<dbReference type="GO" id="GO:0005789">
    <property type="term" value="C:endoplasmic reticulum membrane"/>
    <property type="evidence" value="ECO:0007669"/>
    <property type="project" value="UniProtKB-SubCell"/>
</dbReference>
<gene>
    <name evidence="15" type="primary">EGR_02305</name>
    <name evidence="13" type="ORF">EgrG_000429900</name>
</gene>
<dbReference type="InterPro" id="IPR039527">
    <property type="entry name" value="PIGG/GPI7"/>
</dbReference>
<dbReference type="PANTHER" id="PTHR23072">
    <property type="entry name" value="PHOSPHATIDYLINOSITOL GLYCAN-RELATED"/>
    <property type="match status" value="1"/>
</dbReference>
<keyword evidence="7" id="KW-0256">Endoplasmic reticulum</keyword>
<feature type="transmembrane region" description="Helical" evidence="11">
    <location>
        <begin position="757"/>
        <end position="774"/>
    </location>
</feature>
<feature type="transmembrane region" description="Helical" evidence="11">
    <location>
        <begin position="848"/>
        <end position="873"/>
    </location>
</feature>
<reference evidence="13 14" key="1">
    <citation type="journal article" date="2013" name="Nature">
        <title>The genomes of four tapeworm species reveal adaptations to parasitism.</title>
        <authorList>
            <person name="Tsai I.J."/>
            <person name="Zarowiecki M."/>
            <person name="Holroyd N."/>
            <person name="Garciarrubio A."/>
            <person name="Sanchez-Flores A."/>
            <person name="Brooks K.L."/>
            <person name="Tracey A."/>
            <person name="Bobes R.J."/>
            <person name="Fragoso G."/>
            <person name="Sciutto E."/>
            <person name="Aslett M."/>
            <person name="Beasley H."/>
            <person name="Bennett H.M."/>
            <person name="Cai J."/>
            <person name="Camicia F."/>
            <person name="Clark R."/>
            <person name="Cucher M."/>
            <person name="De Silva N."/>
            <person name="Day T.A."/>
            <person name="Deplazes P."/>
            <person name="Estrada K."/>
            <person name="Fernandez C."/>
            <person name="Holland P.W."/>
            <person name="Hou J."/>
            <person name="Hu S."/>
            <person name="Huckvale T."/>
            <person name="Hung S.S."/>
            <person name="Kamenetzky L."/>
            <person name="Keane J.A."/>
            <person name="Kiss F."/>
            <person name="Koziol U."/>
            <person name="Lambert O."/>
            <person name="Liu K."/>
            <person name="Luo X."/>
            <person name="Luo Y."/>
            <person name="Macchiaroli N."/>
            <person name="Nichol S."/>
            <person name="Paps J."/>
            <person name="Parkinson J."/>
            <person name="Pouchkina-Stantcheva N."/>
            <person name="Riddiford N."/>
            <person name="Rosenzvit M."/>
            <person name="Salinas G."/>
            <person name="Wasmuth J.D."/>
            <person name="Zamanian M."/>
            <person name="Zheng Y."/>
            <person name="Cai X."/>
            <person name="Soberon X."/>
            <person name="Olson P.D."/>
            <person name="Laclette J.P."/>
            <person name="Brehm K."/>
            <person name="Berriman M."/>
            <person name="Garciarrubio A."/>
            <person name="Bobes R.J."/>
            <person name="Fragoso G."/>
            <person name="Sanchez-Flores A."/>
            <person name="Estrada K."/>
            <person name="Cevallos M.A."/>
            <person name="Morett E."/>
            <person name="Gonzalez V."/>
            <person name="Portillo T."/>
            <person name="Ochoa-Leyva A."/>
            <person name="Jose M.V."/>
            <person name="Sciutto E."/>
            <person name="Landa A."/>
            <person name="Jimenez L."/>
            <person name="Valdes V."/>
            <person name="Carrero J.C."/>
            <person name="Larralde C."/>
            <person name="Morales-Montor J."/>
            <person name="Limon-Lason J."/>
            <person name="Soberon X."/>
            <person name="Laclette J.P."/>
        </authorList>
    </citation>
    <scope>NUCLEOTIDE SEQUENCE [LARGE SCALE GENOMIC DNA]</scope>
</reference>
<proteinExistence type="inferred from homology"/>
<feature type="transmembrane region" description="Helical" evidence="11">
    <location>
        <begin position="885"/>
        <end position="904"/>
    </location>
</feature>
<feature type="transmembrane region" description="Helical" evidence="11">
    <location>
        <begin position="583"/>
        <end position="606"/>
    </location>
</feature>
<feature type="transmembrane region" description="Helical" evidence="11">
    <location>
        <begin position="12"/>
        <end position="37"/>
    </location>
</feature>
<protein>
    <submittedName>
        <fullName evidence="13 15">Transferase</fullName>
    </submittedName>
</protein>
<dbReference type="GO" id="GO:0006506">
    <property type="term" value="P:GPI anchor biosynthetic process"/>
    <property type="evidence" value="ECO:0007669"/>
    <property type="project" value="UniProtKB-UniPathway"/>
</dbReference>
<reference evidence="13" key="2">
    <citation type="submission" date="2014-06" db="EMBL/GenBank/DDBJ databases">
        <authorList>
            <person name="Aslett M."/>
        </authorList>
    </citation>
    <scope>NUCLEOTIDE SEQUENCE</scope>
</reference>
<evidence type="ECO:0000313" key="13">
    <source>
        <dbReference type="EMBL" id="CDS19017.1"/>
    </source>
</evidence>
<dbReference type="Pfam" id="PF19316">
    <property type="entry name" value="PIGO_PIGG"/>
    <property type="match status" value="1"/>
</dbReference>
<evidence type="ECO:0000256" key="9">
    <source>
        <dbReference type="ARBA" id="ARBA00023136"/>
    </source>
</evidence>
<evidence type="ECO:0000313" key="14">
    <source>
        <dbReference type="Proteomes" id="UP000492820"/>
    </source>
</evidence>
<dbReference type="CDD" id="cd16024">
    <property type="entry name" value="GPI_EPT_2"/>
    <property type="match status" value="1"/>
</dbReference>
<evidence type="ECO:0000256" key="8">
    <source>
        <dbReference type="ARBA" id="ARBA00022989"/>
    </source>
</evidence>
<dbReference type="GO" id="GO:0051267">
    <property type="term" value="F:CP2 mannose-ethanolamine phosphotransferase activity"/>
    <property type="evidence" value="ECO:0007669"/>
    <property type="project" value="TreeGrafter"/>
</dbReference>
<comment type="pathway">
    <text evidence="2">Glycolipid biosynthesis; glycosylphosphatidylinositol-anchor biosynthesis.</text>
</comment>
<dbReference type="Proteomes" id="UP000492820">
    <property type="component" value="Unassembled WGS sequence"/>
</dbReference>
<feature type="transmembrane region" description="Helical" evidence="11">
    <location>
        <begin position="800"/>
        <end position="827"/>
    </location>
</feature>
<dbReference type="InterPro" id="IPR037674">
    <property type="entry name" value="PIG-G_N"/>
</dbReference>
<evidence type="ECO:0000256" key="5">
    <source>
        <dbReference type="ARBA" id="ARBA00022679"/>
    </source>
</evidence>
<evidence type="ECO:0000259" key="12">
    <source>
        <dbReference type="Pfam" id="PF19316"/>
    </source>
</evidence>
<keyword evidence="4" id="KW-0337">GPI-anchor biosynthesis</keyword>
<dbReference type="PANTHER" id="PTHR23072:SF0">
    <property type="entry name" value="GPI ETHANOLAMINE PHOSPHATE TRANSFERASE 2"/>
    <property type="match status" value="1"/>
</dbReference>
<evidence type="ECO:0000256" key="10">
    <source>
        <dbReference type="ARBA" id="ARBA00023180"/>
    </source>
</evidence>
<dbReference type="InterPro" id="IPR045687">
    <property type="entry name" value="PIGG/GPI7_C"/>
</dbReference>
<feature type="transmembrane region" description="Helical" evidence="11">
    <location>
        <begin position="437"/>
        <end position="461"/>
    </location>
</feature>